<organism evidence="1 2">
    <name type="scientific">Hymenochirus boettgeri</name>
    <name type="common">Congo dwarf clawed frog</name>
    <dbReference type="NCBI Taxonomy" id="247094"/>
    <lineage>
        <taxon>Eukaryota</taxon>
        <taxon>Metazoa</taxon>
        <taxon>Chordata</taxon>
        <taxon>Craniata</taxon>
        <taxon>Vertebrata</taxon>
        <taxon>Euteleostomi</taxon>
        <taxon>Amphibia</taxon>
        <taxon>Batrachia</taxon>
        <taxon>Anura</taxon>
        <taxon>Pipoidea</taxon>
        <taxon>Pipidae</taxon>
        <taxon>Pipinae</taxon>
        <taxon>Hymenochirus</taxon>
    </lineage>
</organism>
<protein>
    <submittedName>
        <fullName evidence="1">Uncharacterized protein</fullName>
    </submittedName>
</protein>
<dbReference type="Proteomes" id="UP000812440">
    <property type="component" value="Chromosome 2"/>
</dbReference>
<dbReference type="EMBL" id="JAACNH010000002">
    <property type="protein sequence ID" value="KAG8451780.1"/>
    <property type="molecule type" value="Genomic_DNA"/>
</dbReference>
<evidence type="ECO:0000313" key="2">
    <source>
        <dbReference type="Proteomes" id="UP000812440"/>
    </source>
</evidence>
<reference evidence="1" key="1">
    <citation type="thesis" date="2020" institute="ProQuest LLC" country="789 East Eisenhower Parkway, Ann Arbor, MI, USA">
        <title>Comparative Genomics and Chromosome Evolution.</title>
        <authorList>
            <person name="Mudd A.B."/>
        </authorList>
    </citation>
    <scope>NUCLEOTIDE SEQUENCE</scope>
    <source>
        <strain evidence="1">Female2</strain>
        <tissue evidence="1">Blood</tissue>
    </source>
</reference>
<evidence type="ECO:0000313" key="1">
    <source>
        <dbReference type="EMBL" id="KAG8451780.1"/>
    </source>
</evidence>
<comment type="caution">
    <text evidence="1">The sequence shown here is derived from an EMBL/GenBank/DDBJ whole genome shotgun (WGS) entry which is preliminary data.</text>
</comment>
<sequence length="51" mass="5599">MTLLGCCSLGVWKSTGRLGFFIGKGVFGTGIRRRVCDKFINIELPMMLCTA</sequence>
<accession>A0A8T2K821</accession>
<dbReference type="AlphaFoldDB" id="A0A8T2K821"/>
<name>A0A8T2K821_9PIPI</name>
<gene>
    <name evidence="1" type="ORF">GDO86_003829</name>
</gene>
<proteinExistence type="predicted"/>
<keyword evidence="2" id="KW-1185">Reference proteome</keyword>